<dbReference type="CTD" id="9821724"/>
<dbReference type="Proteomes" id="UP000483820">
    <property type="component" value="Chromosome II"/>
</dbReference>
<name>A0A6A5HH39_CAERE</name>
<dbReference type="GeneID" id="9821724"/>
<feature type="compositionally biased region" description="Polar residues" evidence="1">
    <location>
        <begin position="30"/>
        <end position="39"/>
    </location>
</feature>
<protein>
    <submittedName>
        <fullName evidence="2">Uncharacterized protein</fullName>
    </submittedName>
</protein>
<dbReference type="AlphaFoldDB" id="A0A6A5HH39"/>
<accession>A0A6A5HH39</accession>
<feature type="compositionally biased region" description="Basic residues" evidence="1">
    <location>
        <begin position="44"/>
        <end position="53"/>
    </location>
</feature>
<evidence type="ECO:0000313" key="3">
    <source>
        <dbReference type="Proteomes" id="UP000483820"/>
    </source>
</evidence>
<dbReference type="RefSeq" id="XP_053589339.1">
    <property type="nucleotide sequence ID" value="XM_053725145.1"/>
</dbReference>
<evidence type="ECO:0000256" key="1">
    <source>
        <dbReference type="SAM" id="MobiDB-lite"/>
    </source>
</evidence>
<comment type="caution">
    <text evidence="2">The sequence shown here is derived from an EMBL/GenBank/DDBJ whole genome shotgun (WGS) entry which is preliminary data.</text>
</comment>
<dbReference type="KEGG" id="crq:GCK72_005354"/>
<organism evidence="2 3">
    <name type="scientific">Caenorhabditis remanei</name>
    <name type="common">Caenorhabditis vulgaris</name>
    <dbReference type="NCBI Taxonomy" id="31234"/>
    <lineage>
        <taxon>Eukaryota</taxon>
        <taxon>Metazoa</taxon>
        <taxon>Ecdysozoa</taxon>
        <taxon>Nematoda</taxon>
        <taxon>Chromadorea</taxon>
        <taxon>Rhabditida</taxon>
        <taxon>Rhabditina</taxon>
        <taxon>Rhabditomorpha</taxon>
        <taxon>Rhabditoidea</taxon>
        <taxon>Rhabditidae</taxon>
        <taxon>Peloderinae</taxon>
        <taxon>Caenorhabditis</taxon>
    </lineage>
</organism>
<proteinExistence type="predicted"/>
<sequence length="79" mass="9523">MLEVRRASLVRQMAFRQDSNDSIHSPTRVASQLMFQPTKLNPPRPKRRRPMPKRRSDNWTIPSEMTRRVQHVFRNNIRI</sequence>
<evidence type="ECO:0000313" key="2">
    <source>
        <dbReference type="EMBL" id="KAF1765402.1"/>
    </source>
</evidence>
<reference evidence="2 3" key="1">
    <citation type="submission" date="2019-12" db="EMBL/GenBank/DDBJ databases">
        <title>Chromosome-level assembly of the Caenorhabditis remanei genome.</title>
        <authorList>
            <person name="Teterina A.A."/>
            <person name="Willis J.H."/>
            <person name="Phillips P.C."/>
        </authorList>
    </citation>
    <scope>NUCLEOTIDE SEQUENCE [LARGE SCALE GENOMIC DNA]</scope>
    <source>
        <strain evidence="2 3">PX506</strain>
        <tissue evidence="2">Whole organism</tissue>
    </source>
</reference>
<feature type="region of interest" description="Disordered" evidence="1">
    <location>
        <begin position="30"/>
        <end position="60"/>
    </location>
</feature>
<gene>
    <name evidence="2" type="ORF">GCK72_005354</name>
</gene>
<dbReference type="EMBL" id="WUAV01000002">
    <property type="protein sequence ID" value="KAF1765402.1"/>
    <property type="molecule type" value="Genomic_DNA"/>
</dbReference>